<feature type="compositionally biased region" description="Low complexity" evidence="2">
    <location>
        <begin position="123"/>
        <end position="139"/>
    </location>
</feature>
<dbReference type="Proteomes" id="UP001303647">
    <property type="component" value="Unassembled WGS sequence"/>
</dbReference>
<keyword evidence="1" id="KW-0175">Coiled coil</keyword>
<feature type="compositionally biased region" description="Low complexity" evidence="2">
    <location>
        <begin position="222"/>
        <end position="235"/>
    </location>
</feature>
<gene>
    <name evidence="3" type="ORF">C7999DRAFT_10403</name>
</gene>
<feature type="region of interest" description="Disordered" evidence="2">
    <location>
        <begin position="222"/>
        <end position="256"/>
    </location>
</feature>
<reference evidence="3" key="2">
    <citation type="submission" date="2023-05" db="EMBL/GenBank/DDBJ databases">
        <authorList>
            <consortium name="Lawrence Berkeley National Laboratory"/>
            <person name="Steindorff A."/>
            <person name="Hensen N."/>
            <person name="Bonometti L."/>
            <person name="Westerberg I."/>
            <person name="Brannstrom I.O."/>
            <person name="Guillou S."/>
            <person name="Cros-Aarteil S."/>
            <person name="Calhoun S."/>
            <person name="Haridas S."/>
            <person name="Kuo A."/>
            <person name="Mondo S."/>
            <person name="Pangilinan J."/>
            <person name="Riley R."/>
            <person name="Labutti K."/>
            <person name="Andreopoulos B."/>
            <person name="Lipzen A."/>
            <person name="Chen C."/>
            <person name="Yanf M."/>
            <person name="Daum C."/>
            <person name="Ng V."/>
            <person name="Clum A."/>
            <person name="Ohm R."/>
            <person name="Martin F."/>
            <person name="Silar P."/>
            <person name="Natvig D."/>
            <person name="Lalanne C."/>
            <person name="Gautier V."/>
            <person name="Ament-Velasquez S.L."/>
            <person name="Kruys A."/>
            <person name="Hutchinson M.I."/>
            <person name="Powell A.J."/>
            <person name="Barry K."/>
            <person name="Miller A.N."/>
            <person name="Grigoriev I.V."/>
            <person name="Debuchy R."/>
            <person name="Gladieux P."/>
            <person name="Thoren M.H."/>
            <person name="Johannesson H."/>
        </authorList>
    </citation>
    <scope>NUCLEOTIDE SEQUENCE</scope>
    <source>
        <strain evidence="3">CBS 359.72</strain>
    </source>
</reference>
<evidence type="ECO:0000313" key="4">
    <source>
        <dbReference type="Proteomes" id="UP001303647"/>
    </source>
</evidence>
<feature type="coiled-coil region" evidence="1">
    <location>
        <begin position="275"/>
        <end position="309"/>
    </location>
</feature>
<organism evidence="3 4">
    <name type="scientific">Corynascus novoguineensis</name>
    <dbReference type="NCBI Taxonomy" id="1126955"/>
    <lineage>
        <taxon>Eukaryota</taxon>
        <taxon>Fungi</taxon>
        <taxon>Dikarya</taxon>
        <taxon>Ascomycota</taxon>
        <taxon>Pezizomycotina</taxon>
        <taxon>Sordariomycetes</taxon>
        <taxon>Sordariomycetidae</taxon>
        <taxon>Sordariales</taxon>
        <taxon>Chaetomiaceae</taxon>
        <taxon>Corynascus</taxon>
    </lineage>
</organism>
<evidence type="ECO:0000256" key="2">
    <source>
        <dbReference type="SAM" id="MobiDB-lite"/>
    </source>
</evidence>
<proteinExistence type="predicted"/>
<dbReference type="EMBL" id="MU857602">
    <property type="protein sequence ID" value="KAK4252036.1"/>
    <property type="molecule type" value="Genomic_DNA"/>
</dbReference>
<name>A0AAN7D1I4_9PEZI</name>
<feature type="coiled-coil region" evidence="1">
    <location>
        <begin position="156"/>
        <end position="190"/>
    </location>
</feature>
<reference evidence="3" key="1">
    <citation type="journal article" date="2023" name="Mol. Phylogenet. Evol.">
        <title>Genome-scale phylogeny and comparative genomics of the fungal order Sordariales.</title>
        <authorList>
            <person name="Hensen N."/>
            <person name="Bonometti L."/>
            <person name="Westerberg I."/>
            <person name="Brannstrom I.O."/>
            <person name="Guillou S."/>
            <person name="Cros-Aarteil S."/>
            <person name="Calhoun S."/>
            <person name="Haridas S."/>
            <person name="Kuo A."/>
            <person name="Mondo S."/>
            <person name="Pangilinan J."/>
            <person name="Riley R."/>
            <person name="LaButti K."/>
            <person name="Andreopoulos B."/>
            <person name="Lipzen A."/>
            <person name="Chen C."/>
            <person name="Yan M."/>
            <person name="Daum C."/>
            <person name="Ng V."/>
            <person name="Clum A."/>
            <person name="Steindorff A."/>
            <person name="Ohm R.A."/>
            <person name="Martin F."/>
            <person name="Silar P."/>
            <person name="Natvig D.O."/>
            <person name="Lalanne C."/>
            <person name="Gautier V."/>
            <person name="Ament-Velasquez S.L."/>
            <person name="Kruys A."/>
            <person name="Hutchinson M.I."/>
            <person name="Powell A.J."/>
            <person name="Barry K."/>
            <person name="Miller A.N."/>
            <person name="Grigoriev I.V."/>
            <person name="Debuchy R."/>
            <person name="Gladieux P."/>
            <person name="Hiltunen Thoren M."/>
            <person name="Johannesson H."/>
        </authorList>
    </citation>
    <scope>NUCLEOTIDE SEQUENCE</scope>
    <source>
        <strain evidence="3">CBS 359.72</strain>
    </source>
</reference>
<feature type="compositionally biased region" description="Gly residues" evidence="2">
    <location>
        <begin position="236"/>
        <end position="245"/>
    </location>
</feature>
<sequence length="592" mass="63920">MASQKQMPSPTKRRPPLGAGPKGSNASGPRSPPRSSRTSPSTVRKVNTGTSSSSSSSSSTFIAPPPRAALSGRSSPAPDHPPADNNSSNTPRDSPHVAPTIASRNRSPSPSTAPPPISHQQPATTSTPFTSSSSSSSMTMTAGAAAGSAAAITTALATCQSALRERETRIASLERELALMETEFHRELDRLSGAESATAAFWQGKYAALEKTVEGVLALQQHQQHQPLSGQKGQEGSSGGAGAGSRRGRREANWEGERDRIRDQNLDILEKEGELREVRAAWERARDMLDKKEDEVAQLKAQVRGLKEWVSHSTRADGEAQTSDEVFGDAMARLGNGLQNWVLVNFRRARIGECHGLTTCGLGGWRLTVTDLSGAHEDAISELSRLVPMYEELVSTSKIHLLQSVVSRLLVELVFDAYFVGLPDEVAGQIKQVEAFLSSTSSPESINQWRSLTLTMLKRDASERVQAETLKVVNAVVSKVNKILDSITNTASTEARDQGLQALLNSAIELSRLIAVQKAVFRIEMPEILPHQRVMFDSETMEDIGGEDEDSLADREISCVTFPGIVKRGDESGGHLQYRNVICKAKVLCSPE</sequence>
<protein>
    <submittedName>
        <fullName evidence="3">Uncharacterized protein</fullName>
    </submittedName>
</protein>
<feature type="region of interest" description="Disordered" evidence="2">
    <location>
        <begin position="1"/>
        <end position="139"/>
    </location>
</feature>
<comment type="caution">
    <text evidence="3">The sequence shown here is derived from an EMBL/GenBank/DDBJ whole genome shotgun (WGS) entry which is preliminary data.</text>
</comment>
<evidence type="ECO:0000313" key="3">
    <source>
        <dbReference type="EMBL" id="KAK4252036.1"/>
    </source>
</evidence>
<evidence type="ECO:0000256" key="1">
    <source>
        <dbReference type="SAM" id="Coils"/>
    </source>
</evidence>
<feature type="compositionally biased region" description="Low complexity" evidence="2">
    <location>
        <begin position="33"/>
        <end position="42"/>
    </location>
</feature>
<dbReference type="AlphaFoldDB" id="A0AAN7D1I4"/>
<accession>A0AAN7D1I4</accession>
<keyword evidence="4" id="KW-1185">Reference proteome</keyword>